<dbReference type="Pfam" id="PF01472">
    <property type="entry name" value="PUA"/>
    <property type="match status" value="1"/>
</dbReference>
<evidence type="ECO:0000256" key="3">
    <source>
        <dbReference type="ARBA" id="ARBA00022694"/>
    </source>
</evidence>
<dbReference type="Pfam" id="PF17884">
    <property type="entry name" value="DUF5591"/>
    <property type="match status" value="1"/>
</dbReference>
<evidence type="ECO:0000256" key="1">
    <source>
        <dbReference type="ARBA" id="ARBA00005030"/>
    </source>
</evidence>
<dbReference type="InterPro" id="IPR036511">
    <property type="entry name" value="TGT-like_sf"/>
</dbReference>
<keyword evidence="3" id="KW-0819">tRNA processing</keyword>
<dbReference type="SUPFAM" id="SSF51713">
    <property type="entry name" value="tRNA-guanine transglycosylase"/>
    <property type="match status" value="1"/>
</dbReference>
<dbReference type="SUPFAM" id="SSF52141">
    <property type="entry name" value="Uracil-DNA glycosylase-like"/>
    <property type="match status" value="1"/>
</dbReference>
<dbReference type="InterPro" id="IPR004521">
    <property type="entry name" value="Uncharacterised_CHP00451"/>
</dbReference>
<accession>A0A0W8F6U4</accession>
<comment type="pathway">
    <text evidence="1">tRNA modification; archaeosine-tRNA biosynthesis.</text>
</comment>
<dbReference type="InterPro" id="IPR053418">
    <property type="entry name" value="Archaeosine_synthase_1"/>
</dbReference>
<dbReference type="CDD" id="cd21149">
    <property type="entry name" value="PUA_archaeosine_TGT"/>
    <property type="match status" value="1"/>
</dbReference>
<name>A0A0W8F6U4_9ZZZZ</name>
<dbReference type="PANTHER" id="PTHR46499">
    <property type="entry name" value="QUEUINE TRNA-RIBOSYLTRANSFERASE"/>
    <property type="match status" value="1"/>
</dbReference>
<evidence type="ECO:0000259" key="4">
    <source>
        <dbReference type="SMART" id="SM00359"/>
    </source>
</evidence>
<dbReference type="GO" id="GO:0016740">
    <property type="term" value="F:transferase activity"/>
    <property type="evidence" value="ECO:0007669"/>
    <property type="project" value="UniProtKB-KW"/>
</dbReference>
<dbReference type="NCBIfam" id="NF040592">
    <property type="entry name" value="tRNA_mod_ArcS"/>
    <property type="match status" value="1"/>
</dbReference>
<dbReference type="InterPro" id="IPR015947">
    <property type="entry name" value="PUA-like_sf"/>
</dbReference>
<dbReference type="PROSITE" id="PS50890">
    <property type="entry name" value="PUA"/>
    <property type="match status" value="1"/>
</dbReference>
<proteinExistence type="inferred from homology"/>
<dbReference type="EMBL" id="LNQE01001489">
    <property type="protein sequence ID" value="KUG16572.1"/>
    <property type="molecule type" value="Genomic_DNA"/>
</dbReference>
<dbReference type="Gene3D" id="3.40.50.10630">
    <property type="entry name" value="Uracil-DNA glycosylase-like"/>
    <property type="match status" value="1"/>
</dbReference>
<dbReference type="Gene3D" id="3.10.450.90">
    <property type="entry name" value="ArcTGT, C2 domain"/>
    <property type="match status" value="1"/>
</dbReference>
<gene>
    <name evidence="5" type="ORF">ASZ90_013756</name>
</gene>
<evidence type="ECO:0000256" key="2">
    <source>
        <dbReference type="ARBA" id="ARBA00008906"/>
    </source>
</evidence>
<keyword evidence="5" id="KW-0808">Transferase</keyword>
<feature type="domain" description="PUA" evidence="4">
    <location>
        <begin position="517"/>
        <end position="584"/>
    </location>
</feature>
<protein>
    <submittedName>
        <fullName evidence="5">Archaeosine trna-ribosyltransferase type 2</fullName>
    </submittedName>
</protein>
<comment type="similarity">
    <text evidence="2">Belongs to the archaeosine synthase type 1 family.</text>
</comment>
<dbReference type="GO" id="GO:0005737">
    <property type="term" value="C:cytoplasm"/>
    <property type="evidence" value="ECO:0007669"/>
    <property type="project" value="TreeGrafter"/>
</dbReference>
<dbReference type="SMART" id="SM00359">
    <property type="entry name" value="PUA"/>
    <property type="match status" value="1"/>
</dbReference>
<dbReference type="PANTHER" id="PTHR46499:SF2">
    <property type="entry name" value="ARCHAEOSINE SYNTHASE"/>
    <property type="match status" value="1"/>
</dbReference>
<dbReference type="InterPro" id="IPR002616">
    <property type="entry name" value="tRNA_ribo_trans-like"/>
</dbReference>
<dbReference type="SUPFAM" id="SSF88802">
    <property type="entry name" value="Pre-PUA domain"/>
    <property type="match status" value="1"/>
</dbReference>
<dbReference type="SUPFAM" id="SSF88697">
    <property type="entry name" value="PUA domain-like"/>
    <property type="match status" value="1"/>
</dbReference>
<dbReference type="GO" id="GO:0002099">
    <property type="term" value="P:tRNA wobble guanine modification"/>
    <property type="evidence" value="ECO:0007669"/>
    <property type="project" value="TreeGrafter"/>
</dbReference>
<evidence type="ECO:0000313" key="5">
    <source>
        <dbReference type="EMBL" id="KUG16572.1"/>
    </source>
</evidence>
<dbReference type="NCBIfam" id="TIGR00451">
    <property type="entry name" value="unchar_dom_2"/>
    <property type="match status" value="1"/>
</dbReference>
<dbReference type="GO" id="GO:0003723">
    <property type="term" value="F:RNA binding"/>
    <property type="evidence" value="ECO:0007669"/>
    <property type="project" value="InterPro"/>
</dbReference>
<dbReference type="Gene3D" id="2.30.130.10">
    <property type="entry name" value="PUA domain"/>
    <property type="match status" value="1"/>
</dbReference>
<sequence length="585" mass="65255">MTKYFEILRRDGPARMGKLLLNRQISTPGVITPDDYLSAGSVYSYESLDEAIAIQEGLKGQKKLAILPYVPSALHSEPALELPAMDLDGPKGLLVHPFREKTPEGADVYLMGNAGSLKNPRDLVKAIIGVRDKTAPDSALYAPALATPANLALLVYLGIDLIDGTRMIADGLLGRYHTRDGVWSAKELAERDELFCLCPHCQKMREKETRQETDLLVAHNLQKLDEELLAVREAVRSQKIREYVERQVRVTPDQTAALRLLDAEHRYLERRTPVSRRSIFYANCAESLQRVEVTRFAERVLERYQAPQSDVLLLLPCSARKPYSTSRSHRLFAEAIGSARRYLHELILTSPLALVPRELEEAYPAASYDVPVTGRWDREERAWLAGCLKAYLKRNRYVRIVAHLDGELEQTMQELGLDAVYTGGGTSGPALARLGEAVKEACRDAARLPDLRLLRYRAHADFYFGQGAGDALLAGKIVVRGREIQDENKRPLATWTINGNMALSMAGAKRLEPLGRYTVRIGDFLPRGSLLAPGVVDADEEIRPGDEVIVEGEQAFGIGRAKMSGWEMVASRRGVAVEIRHIKER</sequence>
<dbReference type="UniPathway" id="UPA00393"/>
<dbReference type="InterPro" id="IPR040777">
    <property type="entry name" value="DUF5591"/>
</dbReference>
<dbReference type="InterPro" id="IPR002478">
    <property type="entry name" value="PUA"/>
</dbReference>
<dbReference type="InterPro" id="IPR038250">
    <property type="entry name" value="TGT_C2_sf"/>
</dbReference>
<dbReference type="InterPro" id="IPR036895">
    <property type="entry name" value="Uracil-DNA_glycosylase-like_sf"/>
</dbReference>
<dbReference type="AlphaFoldDB" id="A0A0W8F6U4"/>
<comment type="caution">
    <text evidence="5">The sequence shown here is derived from an EMBL/GenBank/DDBJ whole genome shotgun (WGS) entry which is preliminary data.</text>
</comment>
<dbReference type="Pfam" id="PF01702">
    <property type="entry name" value="TGT"/>
    <property type="match status" value="1"/>
</dbReference>
<organism evidence="5">
    <name type="scientific">hydrocarbon metagenome</name>
    <dbReference type="NCBI Taxonomy" id="938273"/>
    <lineage>
        <taxon>unclassified sequences</taxon>
        <taxon>metagenomes</taxon>
        <taxon>ecological metagenomes</taxon>
    </lineage>
</organism>
<dbReference type="Gene3D" id="3.20.20.105">
    <property type="entry name" value="Queuine tRNA-ribosyltransferase-like"/>
    <property type="match status" value="1"/>
</dbReference>
<reference evidence="5" key="1">
    <citation type="journal article" date="2015" name="Proc. Natl. Acad. Sci. U.S.A.">
        <title>Networks of energetic and metabolic interactions define dynamics in microbial communities.</title>
        <authorList>
            <person name="Embree M."/>
            <person name="Liu J.K."/>
            <person name="Al-Bassam M.M."/>
            <person name="Zengler K."/>
        </authorList>
    </citation>
    <scope>NUCLEOTIDE SEQUENCE</scope>
</reference>
<dbReference type="InterPro" id="IPR050076">
    <property type="entry name" value="ArchSynthase1/Queuine_TRR"/>
</dbReference>
<dbReference type="InterPro" id="IPR036974">
    <property type="entry name" value="PUA_sf"/>
</dbReference>